<dbReference type="GO" id="GO:0034398">
    <property type="term" value="P:telomere tethering at nuclear periphery"/>
    <property type="evidence" value="ECO:0007669"/>
    <property type="project" value="TreeGrafter"/>
</dbReference>
<evidence type="ECO:0000256" key="2">
    <source>
        <dbReference type="ARBA" id="ARBA00004620"/>
    </source>
</evidence>
<keyword evidence="5" id="KW-0813">Transport</keyword>
<keyword evidence="6" id="KW-0509">mRNA transport</keyword>
<dbReference type="PROSITE" id="PS51434">
    <property type="entry name" value="NUP_C"/>
    <property type="match status" value="1"/>
</dbReference>
<accession>A0A1I7YMP4</accession>
<evidence type="ECO:0000313" key="14">
    <source>
        <dbReference type="WBParaSite" id="L893_g17860.t1"/>
    </source>
</evidence>
<dbReference type="Pfam" id="PF21240">
    <property type="entry name" value="Nup98_GLEBS"/>
    <property type="match status" value="1"/>
</dbReference>
<dbReference type="AlphaFoldDB" id="A0A1I7YMP4"/>
<evidence type="ECO:0000256" key="7">
    <source>
        <dbReference type="ARBA" id="ARBA00022927"/>
    </source>
</evidence>
<reference evidence="14" key="1">
    <citation type="submission" date="2016-11" db="UniProtKB">
        <authorList>
            <consortium name="WormBaseParasite"/>
        </authorList>
    </citation>
    <scope>IDENTIFICATION</scope>
</reference>
<dbReference type="InterPro" id="IPR037665">
    <property type="entry name" value="Nucleoporin_S59-like"/>
</dbReference>
<evidence type="ECO:0000256" key="10">
    <source>
        <dbReference type="ARBA" id="ARBA00023242"/>
    </source>
</evidence>
<evidence type="ECO:0000259" key="12">
    <source>
        <dbReference type="PROSITE" id="PS51434"/>
    </source>
</evidence>
<dbReference type="GO" id="GO:0003723">
    <property type="term" value="F:RNA binding"/>
    <property type="evidence" value="ECO:0007669"/>
    <property type="project" value="TreeGrafter"/>
</dbReference>
<dbReference type="Pfam" id="PF04096">
    <property type="entry name" value="Nucleoporin2"/>
    <property type="match status" value="1"/>
</dbReference>
<comment type="subcellular location">
    <subcellularLocation>
        <location evidence="2">Nucleus membrane</location>
        <topology evidence="2">Peripheral membrane protein</topology>
        <orientation evidence="2">Nucleoplasmic side</orientation>
    </subcellularLocation>
    <subcellularLocation>
        <location evidence="1">Nucleus</location>
        <location evidence="1">Nuclear pore complex</location>
    </subcellularLocation>
</comment>
<evidence type="ECO:0000256" key="6">
    <source>
        <dbReference type="ARBA" id="ARBA00022816"/>
    </source>
</evidence>
<dbReference type="PANTHER" id="PTHR23198:SF6">
    <property type="entry name" value="NUCLEAR PORE COMPLEX PROTEIN NUP98-NUP96"/>
    <property type="match status" value="1"/>
</dbReference>
<evidence type="ECO:0000256" key="9">
    <source>
        <dbReference type="ARBA" id="ARBA00023132"/>
    </source>
</evidence>
<keyword evidence="13" id="KW-1185">Reference proteome</keyword>
<evidence type="ECO:0000313" key="13">
    <source>
        <dbReference type="Proteomes" id="UP000095287"/>
    </source>
</evidence>
<dbReference type="FunFam" id="1.10.10.2360:FF:000001">
    <property type="entry name" value="Nuclear pore complex protein Nup98-Nup96"/>
    <property type="match status" value="1"/>
</dbReference>
<evidence type="ECO:0000256" key="11">
    <source>
        <dbReference type="SAM" id="MobiDB-lite"/>
    </source>
</evidence>
<sequence length="650" mass="70027">MFGQRSSSLFGGSTSNGFGAKLAGTTGFGGFGAASTVVGTTQKFEPVIGTDQVTKNGMNQSTNTKLMVITAMKVYENKTLEELRVEDYLANRKTGGFCSGGATTTIGAKPTGSFGGGFGQAPTASPFEAQQQQQQTGGVIFGQTTSAKTGALLGTSTPTGSRLLGQMATTSTGGSLSEATKPGGFFGTTTAAPSFGGTTTVTQAATAAQSIVLGSDVNPYKMQKAFLDAVISNNPYGDIPLLRGTLTGAGSESNEKETAERLMMHRRQEKFLASKRVNMPSVVYGSPQTRLKKLPPIGTDLNTSRARDTSARSASTTVKSVFTPVSKKVNSPLLSMNKSLNNTSVKTLDPAIFSTKKNSNKKAAVEARISLSEVLYEDERHEDSIESTANCLESTTPITAVQLRSQSPHPARISLTLKDYYTKPSLEEMALLTSPYGVCHLEDGLTIGRLGYGSIFWAGPLSLSDVVIDEVVIIRSQEVIVYPNDAQKPPVGVQLNRPAEISLERVWPRDKSTNELVKDGQMLREIGFHERLERNCKKMGTCFKDYRPCTGTWVFSVPHFSRFDDCSITKVEAHSVTSNRTVCLNLGESQLEAKRERFDSNCKPFEEGDNSSEQHKEINAMSSEEEVVLEFRLPKYSFAATSERSASTTT</sequence>
<dbReference type="SUPFAM" id="SSF82215">
    <property type="entry name" value="C-terminal autoproteolytic domain of nucleoporin nup98"/>
    <property type="match status" value="1"/>
</dbReference>
<evidence type="ECO:0000256" key="8">
    <source>
        <dbReference type="ARBA" id="ARBA00023010"/>
    </source>
</evidence>
<dbReference type="GO" id="GO:0006606">
    <property type="term" value="P:protein import into nucleus"/>
    <property type="evidence" value="ECO:0007669"/>
    <property type="project" value="TreeGrafter"/>
</dbReference>
<dbReference type="GO" id="GO:0051028">
    <property type="term" value="P:mRNA transport"/>
    <property type="evidence" value="ECO:0007669"/>
    <property type="project" value="UniProtKB-KW"/>
</dbReference>
<dbReference type="GO" id="GO:0008139">
    <property type="term" value="F:nuclear localization sequence binding"/>
    <property type="evidence" value="ECO:0007669"/>
    <property type="project" value="TreeGrafter"/>
</dbReference>
<evidence type="ECO:0000256" key="4">
    <source>
        <dbReference type="ARBA" id="ARBA00013472"/>
    </source>
</evidence>
<protein>
    <recommendedName>
        <fullName evidence="4">Nuclear pore complex protein Nup98-Nup96</fullName>
    </recommendedName>
</protein>
<dbReference type="GO" id="GO:0017056">
    <property type="term" value="F:structural constituent of nuclear pore"/>
    <property type="evidence" value="ECO:0007669"/>
    <property type="project" value="InterPro"/>
</dbReference>
<keyword evidence="9" id="KW-0906">Nuclear pore complex</keyword>
<dbReference type="InterPro" id="IPR036903">
    <property type="entry name" value="Nup98_auto-Pept-S59_dom_sf"/>
</dbReference>
<evidence type="ECO:0000256" key="5">
    <source>
        <dbReference type="ARBA" id="ARBA00022448"/>
    </source>
</evidence>
<keyword evidence="7" id="KW-0653">Protein transport</keyword>
<dbReference type="InterPro" id="IPR007230">
    <property type="entry name" value="Nup98_auto-Pept-S59_dom"/>
</dbReference>
<dbReference type="GO" id="GO:0044614">
    <property type="term" value="C:nuclear pore cytoplasmic filaments"/>
    <property type="evidence" value="ECO:0007669"/>
    <property type="project" value="TreeGrafter"/>
</dbReference>
<dbReference type="Proteomes" id="UP000095287">
    <property type="component" value="Unplaced"/>
</dbReference>
<feature type="region of interest" description="Disordered" evidence="11">
    <location>
        <begin position="287"/>
        <end position="312"/>
    </location>
</feature>
<dbReference type="PANTHER" id="PTHR23198">
    <property type="entry name" value="NUCLEOPORIN"/>
    <property type="match status" value="1"/>
</dbReference>
<keyword evidence="10" id="KW-0539">Nucleus</keyword>
<organism evidence="13 14">
    <name type="scientific">Steinernema glaseri</name>
    <dbReference type="NCBI Taxonomy" id="37863"/>
    <lineage>
        <taxon>Eukaryota</taxon>
        <taxon>Metazoa</taxon>
        <taxon>Ecdysozoa</taxon>
        <taxon>Nematoda</taxon>
        <taxon>Chromadorea</taxon>
        <taxon>Rhabditida</taxon>
        <taxon>Tylenchina</taxon>
        <taxon>Panagrolaimomorpha</taxon>
        <taxon>Strongyloidoidea</taxon>
        <taxon>Steinernematidae</taxon>
        <taxon>Steinernema</taxon>
    </lineage>
</organism>
<evidence type="ECO:0000256" key="1">
    <source>
        <dbReference type="ARBA" id="ARBA00004567"/>
    </source>
</evidence>
<comment type="similarity">
    <text evidence="3">Belongs to the nucleoporin GLFG family.</text>
</comment>
<evidence type="ECO:0000256" key="3">
    <source>
        <dbReference type="ARBA" id="ARBA00008926"/>
    </source>
</evidence>
<proteinExistence type="inferred from homology"/>
<dbReference type="WBParaSite" id="L893_g17860.t1">
    <property type="protein sequence ID" value="L893_g17860.t1"/>
    <property type="gene ID" value="L893_g17860"/>
</dbReference>
<keyword evidence="8" id="KW-0811">Translocation</keyword>
<dbReference type="Gene3D" id="3.30.1610.10">
    <property type="entry name" value="Peptidase S59, nucleoporin"/>
    <property type="match status" value="1"/>
</dbReference>
<dbReference type="GO" id="GO:0000973">
    <property type="term" value="P:post-transcriptional tethering of RNA polymerase II gene DNA at nuclear periphery"/>
    <property type="evidence" value="ECO:0007669"/>
    <property type="project" value="TreeGrafter"/>
</dbReference>
<dbReference type="Gene3D" id="1.10.10.2360">
    <property type="match status" value="1"/>
</dbReference>
<name>A0A1I7YMP4_9BILA</name>
<dbReference type="GO" id="GO:0031965">
    <property type="term" value="C:nuclear membrane"/>
    <property type="evidence" value="ECO:0007669"/>
    <property type="project" value="UniProtKB-SubCell"/>
</dbReference>
<feature type="domain" description="Peptidase S59" evidence="12">
    <location>
        <begin position="417"/>
        <end position="560"/>
    </location>
</feature>
<dbReference type="GO" id="GO:0006405">
    <property type="term" value="P:RNA export from nucleus"/>
    <property type="evidence" value="ECO:0007669"/>
    <property type="project" value="TreeGrafter"/>
</dbReference>